<organism evidence="3 4">
    <name type="scientific">Roseiflexus castenholzii (strain DSM 13941 / HLO8)</name>
    <dbReference type="NCBI Taxonomy" id="383372"/>
    <lineage>
        <taxon>Bacteria</taxon>
        <taxon>Bacillati</taxon>
        <taxon>Chloroflexota</taxon>
        <taxon>Chloroflexia</taxon>
        <taxon>Chloroflexales</taxon>
        <taxon>Roseiflexineae</taxon>
        <taxon>Roseiflexaceae</taxon>
        <taxon>Roseiflexus</taxon>
    </lineage>
</organism>
<reference evidence="3 4" key="1">
    <citation type="submission" date="2007-08" db="EMBL/GenBank/DDBJ databases">
        <title>Complete sequence of Roseiflexus castenholzii DSM 13941.</title>
        <authorList>
            <consortium name="US DOE Joint Genome Institute"/>
            <person name="Copeland A."/>
            <person name="Lucas S."/>
            <person name="Lapidus A."/>
            <person name="Barry K."/>
            <person name="Glavina del Rio T."/>
            <person name="Dalin E."/>
            <person name="Tice H."/>
            <person name="Pitluck S."/>
            <person name="Thompson L.S."/>
            <person name="Brettin T."/>
            <person name="Bruce D."/>
            <person name="Detter J.C."/>
            <person name="Han C."/>
            <person name="Tapia R."/>
            <person name="Schmutz J."/>
            <person name="Larimer F."/>
            <person name="Land M."/>
            <person name="Hauser L."/>
            <person name="Kyrpides N."/>
            <person name="Mikhailova N."/>
            <person name="Bryant D.A."/>
            <person name="Hanada S."/>
            <person name="Tsukatani Y."/>
            <person name="Richardson P."/>
        </authorList>
    </citation>
    <scope>NUCLEOTIDE SEQUENCE [LARGE SCALE GENOMIC DNA]</scope>
    <source>
        <strain evidence="4">DSM 13941 / HLO8</strain>
    </source>
</reference>
<dbReference type="EMBL" id="CP000804">
    <property type="protein sequence ID" value="ABU58227.1"/>
    <property type="molecule type" value="Genomic_DNA"/>
</dbReference>
<gene>
    <name evidence="3" type="ordered locus">Rcas_2142</name>
</gene>
<protein>
    <recommendedName>
        <fullName evidence="2">Cell wall-active antibiotics response LiaF-like C-terminal domain-containing protein</fullName>
    </recommendedName>
</protein>
<evidence type="ECO:0000256" key="1">
    <source>
        <dbReference type="SAM" id="MobiDB-lite"/>
    </source>
</evidence>
<dbReference type="Pfam" id="PF09922">
    <property type="entry name" value="LiaF-like_C"/>
    <property type="match status" value="1"/>
</dbReference>
<dbReference type="Proteomes" id="UP000000263">
    <property type="component" value="Chromosome"/>
</dbReference>
<accession>A7NL57</accession>
<sequence length="155" mass="16755">MSSMSLFSGIEHINTNTRLENESFTAMFGSITVDLTRQPLAPGDHTISAFAMFGEVTVRVPANIGLHVDGGALMGDTRYEWRTPDNRPLSSAGLTVVEFETSPVRLRITATAILGSVRIVRVVGVQAQEPFAETLPESSESAGLYEGETRRIASL</sequence>
<feature type="domain" description="Cell wall-active antibiotics response LiaF-like C-terminal" evidence="2">
    <location>
        <begin position="8"/>
        <end position="119"/>
    </location>
</feature>
<dbReference type="STRING" id="383372.Rcas_2142"/>
<evidence type="ECO:0000313" key="3">
    <source>
        <dbReference type="EMBL" id="ABU58227.1"/>
    </source>
</evidence>
<dbReference type="AlphaFoldDB" id="A7NL57"/>
<evidence type="ECO:0000259" key="2">
    <source>
        <dbReference type="Pfam" id="PF09922"/>
    </source>
</evidence>
<name>A7NL57_ROSCS</name>
<feature type="region of interest" description="Disordered" evidence="1">
    <location>
        <begin position="136"/>
        <end position="155"/>
    </location>
</feature>
<dbReference type="InterPro" id="IPR024425">
    <property type="entry name" value="LiaF-like_C"/>
</dbReference>
<dbReference type="eggNOG" id="COG4758">
    <property type="taxonomic scope" value="Bacteria"/>
</dbReference>
<keyword evidence="4" id="KW-1185">Reference proteome</keyword>
<proteinExistence type="predicted"/>
<dbReference type="RefSeq" id="WP_012120651.1">
    <property type="nucleotide sequence ID" value="NC_009767.1"/>
</dbReference>
<dbReference type="OrthoDB" id="157892at2"/>
<dbReference type="HOGENOM" id="CLU_1694158_0_0_0"/>
<evidence type="ECO:0000313" key="4">
    <source>
        <dbReference type="Proteomes" id="UP000000263"/>
    </source>
</evidence>
<dbReference type="KEGG" id="rca:Rcas_2142"/>